<proteinExistence type="predicted"/>
<keyword evidence="2 5" id="KW-0812">Transmembrane</keyword>
<dbReference type="OrthoDB" id="5820127at2759"/>
<dbReference type="Pfam" id="PF10320">
    <property type="entry name" value="7TM_GPCR_Srsx"/>
    <property type="match status" value="1"/>
</dbReference>
<dbReference type="AlphaFoldDB" id="A0A6V7V2A8"/>
<keyword evidence="4 5" id="KW-0472">Membrane</keyword>
<gene>
    <name evidence="7" type="ORF">MENT_LOCUS20453</name>
</gene>
<accession>A0A6V7V2A8</accession>
<reference evidence="7 8" key="1">
    <citation type="submission" date="2020-08" db="EMBL/GenBank/DDBJ databases">
        <authorList>
            <person name="Koutsovoulos G."/>
            <person name="Danchin GJ E."/>
        </authorList>
    </citation>
    <scope>NUCLEOTIDE SEQUENCE [LARGE SCALE GENOMIC DNA]</scope>
</reference>
<dbReference type="InterPro" id="IPR017452">
    <property type="entry name" value="GPCR_Rhodpsn_7TM"/>
</dbReference>
<dbReference type="GO" id="GO:0016020">
    <property type="term" value="C:membrane"/>
    <property type="evidence" value="ECO:0007669"/>
    <property type="project" value="UniProtKB-SubCell"/>
</dbReference>
<dbReference type="Gene3D" id="1.20.1070.10">
    <property type="entry name" value="Rhodopsin 7-helix transmembrane proteins"/>
    <property type="match status" value="1"/>
</dbReference>
<evidence type="ECO:0000256" key="1">
    <source>
        <dbReference type="ARBA" id="ARBA00004370"/>
    </source>
</evidence>
<protein>
    <recommendedName>
        <fullName evidence="6">G-protein coupled receptors family 1 profile domain-containing protein</fullName>
    </recommendedName>
</protein>
<feature type="transmembrane region" description="Helical" evidence="5">
    <location>
        <begin position="56"/>
        <end position="72"/>
    </location>
</feature>
<dbReference type="PROSITE" id="PS50262">
    <property type="entry name" value="G_PROTEIN_RECEP_F1_2"/>
    <property type="match status" value="1"/>
</dbReference>
<dbReference type="SUPFAM" id="SSF81321">
    <property type="entry name" value="Family A G protein-coupled receptor-like"/>
    <property type="match status" value="1"/>
</dbReference>
<dbReference type="EMBL" id="CAJEWN010000149">
    <property type="protein sequence ID" value="CAD2169132.1"/>
    <property type="molecule type" value="Genomic_DNA"/>
</dbReference>
<evidence type="ECO:0000256" key="3">
    <source>
        <dbReference type="ARBA" id="ARBA00022989"/>
    </source>
</evidence>
<feature type="domain" description="G-protein coupled receptors family 1 profile" evidence="6">
    <location>
        <begin position="38"/>
        <end position="226"/>
    </location>
</feature>
<evidence type="ECO:0000313" key="7">
    <source>
        <dbReference type="EMBL" id="CAD2169132.1"/>
    </source>
</evidence>
<evidence type="ECO:0000256" key="4">
    <source>
        <dbReference type="ARBA" id="ARBA00023136"/>
    </source>
</evidence>
<dbReference type="InterPro" id="IPR019424">
    <property type="entry name" value="7TM_GPCR_Srsx"/>
</dbReference>
<dbReference type="Proteomes" id="UP000580250">
    <property type="component" value="Unassembled WGS sequence"/>
</dbReference>
<feature type="transmembrane region" description="Helical" evidence="5">
    <location>
        <begin position="25"/>
        <end position="44"/>
    </location>
</feature>
<evidence type="ECO:0000256" key="2">
    <source>
        <dbReference type="ARBA" id="ARBA00022692"/>
    </source>
</evidence>
<evidence type="ECO:0000259" key="6">
    <source>
        <dbReference type="PROSITE" id="PS50262"/>
    </source>
</evidence>
<comment type="subcellular location">
    <subcellularLocation>
        <location evidence="1">Membrane</location>
    </subcellularLocation>
</comment>
<comment type="caution">
    <text evidence="7">The sequence shown here is derived from an EMBL/GenBank/DDBJ whole genome shotgun (WGS) entry which is preliminary data.</text>
</comment>
<keyword evidence="3 5" id="KW-1133">Transmembrane helix</keyword>
<evidence type="ECO:0000256" key="5">
    <source>
        <dbReference type="SAM" id="Phobius"/>
    </source>
</evidence>
<name>A0A6V7V2A8_MELEN</name>
<evidence type="ECO:0000313" key="8">
    <source>
        <dbReference type="Proteomes" id="UP000580250"/>
    </source>
</evidence>
<organism evidence="7 8">
    <name type="scientific">Meloidogyne enterolobii</name>
    <name type="common">Root-knot nematode worm</name>
    <name type="synonym">Meloidogyne mayaguensis</name>
    <dbReference type="NCBI Taxonomy" id="390850"/>
    <lineage>
        <taxon>Eukaryota</taxon>
        <taxon>Metazoa</taxon>
        <taxon>Ecdysozoa</taxon>
        <taxon>Nematoda</taxon>
        <taxon>Chromadorea</taxon>
        <taxon>Rhabditida</taxon>
        <taxon>Tylenchina</taxon>
        <taxon>Tylenchomorpha</taxon>
        <taxon>Tylenchoidea</taxon>
        <taxon>Meloidogynidae</taxon>
        <taxon>Meloidogyninae</taxon>
        <taxon>Meloidogyne</taxon>
    </lineage>
</organism>
<sequence>MLTPKDPVFNYYNTSGTLYILTAKYGSIAFLNFFAILFNLFMVYTTWINKTFHRRINIYIALSSFFTIPFNLGLCVKFIILLFGINFINLLSCYYIQALPLLCSTFANQLRLFIGFDRLLSIAFPLWYKFNDRYKSVIVIGVLAIIRTSRTSWLILDMAIEFPERPLMCTSSDLIQPEIYQETYVTANVYNVLTIENNPNIKRLCNSLTAIIVVNFVGTLNVSYLL</sequence>